<protein>
    <submittedName>
        <fullName evidence="2">Uncharacterized protein</fullName>
    </submittedName>
</protein>
<gene>
    <name evidence="2" type="ORF">UFOVP328_22</name>
</gene>
<reference evidence="2" key="1">
    <citation type="submission" date="2020-04" db="EMBL/GenBank/DDBJ databases">
        <authorList>
            <person name="Chiriac C."/>
            <person name="Salcher M."/>
            <person name="Ghai R."/>
            <person name="Kavagutti S V."/>
        </authorList>
    </citation>
    <scope>NUCLEOTIDE SEQUENCE</scope>
</reference>
<evidence type="ECO:0000256" key="1">
    <source>
        <dbReference type="SAM" id="MobiDB-lite"/>
    </source>
</evidence>
<feature type="region of interest" description="Disordered" evidence="1">
    <location>
        <begin position="91"/>
        <end position="111"/>
    </location>
</feature>
<sequence>MNHQFLLMWCNEGLEYVVDVTADEQRRAWEQLKGQLPSETSVPSLGQLILRAKYNSQRHYEIYTVEAVDGITEQDLREMFEADPQASADLIRQRGHCLHSDRQDNSRTVIH</sequence>
<proteinExistence type="predicted"/>
<evidence type="ECO:0000313" key="2">
    <source>
        <dbReference type="EMBL" id="CAB4137379.1"/>
    </source>
</evidence>
<organism evidence="2">
    <name type="scientific">uncultured Caudovirales phage</name>
    <dbReference type="NCBI Taxonomy" id="2100421"/>
    <lineage>
        <taxon>Viruses</taxon>
        <taxon>Duplodnaviria</taxon>
        <taxon>Heunggongvirae</taxon>
        <taxon>Uroviricota</taxon>
        <taxon>Caudoviricetes</taxon>
        <taxon>Peduoviridae</taxon>
        <taxon>Maltschvirus</taxon>
        <taxon>Maltschvirus maltsch</taxon>
    </lineage>
</organism>
<name>A0A6J5M029_9CAUD</name>
<accession>A0A6J5M029</accession>
<dbReference type="EMBL" id="LR796341">
    <property type="protein sequence ID" value="CAB4137379.1"/>
    <property type="molecule type" value="Genomic_DNA"/>
</dbReference>